<evidence type="ECO:0000313" key="2">
    <source>
        <dbReference type="EMBL" id="UOQ68224.1"/>
    </source>
</evidence>
<accession>A0ABY4GCE6</accession>
<dbReference type="EMBL" id="CP095061">
    <property type="protein sequence ID" value="UOQ68224.1"/>
    <property type="molecule type" value="Genomic_DNA"/>
</dbReference>
<evidence type="ECO:0000259" key="1">
    <source>
        <dbReference type="PROSITE" id="PS50206"/>
    </source>
</evidence>
<dbReference type="SUPFAM" id="SSF52821">
    <property type="entry name" value="Rhodanese/Cell cycle control phosphatase"/>
    <property type="match status" value="1"/>
</dbReference>
<reference evidence="2" key="1">
    <citation type="submission" date="2022-04" db="EMBL/GenBank/DDBJ databases">
        <title>Hymenobacter sp. isolated from the air.</title>
        <authorList>
            <person name="Won M."/>
            <person name="Lee C.-M."/>
            <person name="Woen H.-Y."/>
            <person name="Kwon S.-W."/>
        </authorList>
    </citation>
    <scope>NUCLEOTIDE SEQUENCE</scope>
    <source>
        <strain evidence="2">5420S-77</strain>
    </source>
</reference>
<dbReference type="InterPro" id="IPR001763">
    <property type="entry name" value="Rhodanese-like_dom"/>
</dbReference>
<proteinExistence type="predicted"/>
<dbReference type="CDD" id="cd00158">
    <property type="entry name" value="RHOD"/>
    <property type="match status" value="1"/>
</dbReference>
<name>A0ABY4GCE6_9BACT</name>
<dbReference type="Proteomes" id="UP000830401">
    <property type="component" value="Chromosome"/>
</dbReference>
<dbReference type="PROSITE" id="PS50206">
    <property type="entry name" value="RHODANESE_3"/>
    <property type="match status" value="1"/>
</dbReference>
<evidence type="ECO:0000313" key="3">
    <source>
        <dbReference type="Proteomes" id="UP000830401"/>
    </source>
</evidence>
<feature type="domain" description="Rhodanese" evidence="1">
    <location>
        <begin position="2"/>
        <end position="69"/>
    </location>
</feature>
<organism evidence="2 3">
    <name type="scientific">Hymenobacter volaticus</name>
    <dbReference type="NCBI Taxonomy" id="2932254"/>
    <lineage>
        <taxon>Bacteria</taxon>
        <taxon>Pseudomonadati</taxon>
        <taxon>Bacteroidota</taxon>
        <taxon>Cytophagia</taxon>
        <taxon>Cytophagales</taxon>
        <taxon>Hymenobacteraceae</taxon>
        <taxon>Hymenobacter</taxon>
    </lineage>
</organism>
<dbReference type="Gene3D" id="3.40.250.10">
    <property type="entry name" value="Rhodanese-like domain"/>
    <property type="match status" value="1"/>
</dbReference>
<protein>
    <submittedName>
        <fullName evidence="2">Rhodanese-like domain-containing protein</fullName>
    </submittedName>
</protein>
<gene>
    <name evidence="2" type="ORF">MUN86_10445</name>
</gene>
<dbReference type="RefSeq" id="WP_245125040.1">
    <property type="nucleotide sequence ID" value="NZ_CP095061.1"/>
</dbReference>
<sequence length="69" mass="7410">MKGAANLNFRAPDFGEQVAKLDKEQTYVLYCASGNRSGQTLKLMEEAGFKNVVNAGGFKDLKAAGLPTE</sequence>
<dbReference type="Pfam" id="PF00581">
    <property type="entry name" value="Rhodanese"/>
    <property type="match status" value="1"/>
</dbReference>
<keyword evidence="3" id="KW-1185">Reference proteome</keyword>
<dbReference type="InterPro" id="IPR036873">
    <property type="entry name" value="Rhodanese-like_dom_sf"/>
</dbReference>